<accession>A0A401IQ17</accession>
<dbReference type="Gene3D" id="1.10.10.10">
    <property type="entry name" value="Winged helix-like DNA-binding domain superfamily/Winged helix DNA-binding domain"/>
    <property type="match status" value="1"/>
</dbReference>
<protein>
    <submittedName>
        <fullName evidence="6">LysR family transcriptional regulator</fullName>
    </submittedName>
</protein>
<dbReference type="Pfam" id="PF03466">
    <property type="entry name" value="LysR_substrate"/>
    <property type="match status" value="1"/>
</dbReference>
<organism evidence="6 7">
    <name type="scientific">Ligilactobacillus salitolerans</name>
    <dbReference type="NCBI Taxonomy" id="1808352"/>
    <lineage>
        <taxon>Bacteria</taxon>
        <taxon>Bacillati</taxon>
        <taxon>Bacillota</taxon>
        <taxon>Bacilli</taxon>
        <taxon>Lactobacillales</taxon>
        <taxon>Lactobacillaceae</taxon>
        <taxon>Ligilactobacillus</taxon>
    </lineage>
</organism>
<reference evidence="6 7" key="1">
    <citation type="journal article" date="2019" name="Int. J. Syst. Evol. Microbiol.">
        <title>Lactobacillus salitolerans sp. nov., a novel lactic acid bacterium isolated from spent mushroom substrates.</title>
        <authorList>
            <person name="Tohno M."/>
            <person name="Tanizawa Y."/>
            <person name="Kojima Y."/>
            <person name="Sakamoto M."/>
            <person name="Nakamura Y."/>
            <person name="Ohkuma M."/>
            <person name="Kobayashi H."/>
        </authorList>
    </citation>
    <scope>NUCLEOTIDE SEQUENCE [LARGE SCALE GENOMIC DNA]</scope>
    <source>
        <strain evidence="6 7">YK43</strain>
    </source>
</reference>
<dbReference type="GO" id="GO:0000976">
    <property type="term" value="F:transcription cis-regulatory region binding"/>
    <property type="evidence" value="ECO:0007669"/>
    <property type="project" value="TreeGrafter"/>
</dbReference>
<dbReference type="Gene3D" id="3.40.190.290">
    <property type="match status" value="1"/>
</dbReference>
<dbReference type="Pfam" id="PF00126">
    <property type="entry name" value="HTH_1"/>
    <property type="match status" value="1"/>
</dbReference>
<evidence type="ECO:0000256" key="3">
    <source>
        <dbReference type="ARBA" id="ARBA00023125"/>
    </source>
</evidence>
<dbReference type="PANTHER" id="PTHR30126">
    <property type="entry name" value="HTH-TYPE TRANSCRIPTIONAL REGULATOR"/>
    <property type="match status" value="1"/>
</dbReference>
<evidence type="ECO:0000313" key="6">
    <source>
        <dbReference type="EMBL" id="GBG93603.1"/>
    </source>
</evidence>
<feature type="domain" description="HTH lysR-type" evidence="5">
    <location>
        <begin position="5"/>
        <end position="58"/>
    </location>
</feature>
<dbReference type="PRINTS" id="PR00039">
    <property type="entry name" value="HTHLYSR"/>
</dbReference>
<sequence>MHPFLKTLILVYETRSFSLAAQELFVTQPTVSNQIQQLEKEVGRPLFVRGHHRKVQPTAAGKLLYHQALKLQDMWNHTQDRLSHITEPDRRLIRIGFSQTVSQLLAPKFLQLAQSSLPTYDWQVNVDNSDHIAALLAQKKLDVGMVEKPLAAQPELLTRKKIASDELVRVGRKTGIWLVREPGSGIAHYTNQFFQEYAVVPQKKLQINRNELILDLVQQGLGETIMSKSIIPPELSSTSLNQHFQRTLYSLTAKELDRSIAEKINALLSQCAQSPK</sequence>
<gene>
    <name evidence="6" type="primary">lysR</name>
    <name evidence="6" type="ORF">LFYK43_00620</name>
</gene>
<comment type="similarity">
    <text evidence="1">Belongs to the LysR transcriptional regulatory family.</text>
</comment>
<evidence type="ECO:0000313" key="7">
    <source>
        <dbReference type="Proteomes" id="UP000286848"/>
    </source>
</evidence>
<evidence type="ECO:0000259" key="5">
    <source>
        <dbReference type="PROSITE" id="PS50931"/>
    </source>
</evidence>
<dbReference type="OrthoDB" id="9785745at2"/>
<comment type="caution">
    <text evidence="6">The sequence shown here is derived from an EMBL/GenBank/DDBJ whole genome shotgun (WGS) entry which is preliminary data.</text>
</comment>
<dbReference type="InterPro" id="IPR036388">
    <property type="entry name" value="WH-like_DNA-bd_sf"/>
</dbReference>
<dbReference type="SUPFAM" id="SSF46785">
    <property type="entry name" value="Winged helix' DNA-binding domain"/>
    <property type="match status" value="1"/>
</dbReference>
<dbReference type="InterPro" id="IPR000847">
    <property type="entry name" value="LysR_HTH_N"/>
</dbReference>
<dbReference type="EMBL" id="BFFP01000001">
    <property type="protein sequence ID" value="GBG93603.1"/>
    <property type="molecule type" value="Genomic_DNA"/>
</dbReference>
<dbReference type="PROSITE" id="PS50931">
    <property type="entry name" value="HTH_LYSR"/>
    <property type="match status" value="1"/>
</dbReference>
<keyword evidence="7" id="KW-1185">Reference proteome</keyword>
<keyword evidence="4" id="KW-0804">Transcription</keyword>
<dbReference type="GO" id="GO:0003700">
    <property type="term" value="F:DNA-binding transcription factor activity"/>
    <property type="evidence" value="ECO:0007669"/>
    <property type="project" value="InterPro"/>
</dbReference>
<dbReference type="RefSeq" id="WP_124974281.1">
    <property type="nucleotide sequence ID" value="NZ_BFFP01000001.1"/>
</dbReference>
<dbReference type="SUPFAM" id="SSF53850">
    <property type="entry name" value="Periplasmic binding protein-like II"/>
    <property type="match status" value="1"/>
</dbReference>
<dbReference type="AlphaFoldDB" id="A0A401IQ17"/>
<dbReference type="InterPro" id="IPR036390">
    <property type="entry name" value="WH_DNA-bd_sf"/>
</dbReference>
<name>A0A401IQ17_9LACO</name>
<proteinExistence type="inferred from homology"/>
<dbReference type="PANTHER" id="PTHR30126:SF40">
    <property type="entry name" value="HTH-TYPE TRANSCRIPTIONAL REGULATOR GLTR"/>
    <property type="match status" value="1"/>
</dbReference>
<keyword evidence="2" id="KW-0805">Transcription regulation</keyword>
<dbReference type="Proteomes" id="UP000286848">
    <property type="component" value="Unassembled WGS sequence"/>
</dbReference>
<evidence type="ECO:0000256" key="4">
    <source>
        <dbReference type="ARBA" id="ARBA00023163"/>
    </source>
</evidence>
<evidence type="ECO:0000256" key="1">
    <source>
        <dbReference type="ARBA" id="ARBA00009437"/>
    </source>
</evidence>
<dbReference type="Gene3D" id="3.40.190.10">
    <property type="entry name" value="Periplasmic binding protein-like II"/>
    <property type="match status" value="1"/>
</dbReference>
<dbReference type="InterPro" id="IPR005119">
    <property type="entry name" value="LysR_subst-bd"/>
</dbReference>
<evidence type="ECO:0000256" key="2">
    <source>
        <dbReference type="ARBA" id="ARBA00023015"/>
    </source>
</evidence>
<keyword evidence="3" id="KW-0238">DNA-binding</keyword>